<keyword evidence="3" id="KW-1185">Reference proteome</keyword>
<evidence type="ECO:0000313" key="2">
    <source>
        <dbReference type="EMBL" id="MFC4068969.1"/>
    </source>
</evidence>
<evidence type="ECO:0008006" key="4">
    <source>
        <dbReference type="Google" id="ProtNLM"/>
    </source>
</evidence>
<evidence type="ECO:0000313" key="3">
    <source>
        <dbReference type="Proteomes" id="UP001595867"/>
    </source>
</evidence>
<keyword evidence="1" id="KW-0472">Membrane</keyword>
<proteinExistence type="predicted"/>
<name>A0ABV8IXF6_9ACTN</name>
<dbReference type="RefSeq" id="WP_378069850.1">
    <property type="nucleotide sequence ID" value="NZ_JBHSBL010000019.1"/>
</dbReference>
<reference evidence="3" key="1">
    <citation type="journal article" date="2019" name="Int. J. Syst. Evol. Microbiol.">
        <title>The Global Catalogue of Microorganisms (GCM) 10K type strain sequencing project: providing services to taxonomists for standard genome sequencing and annotation.</title>
        <authorList>
            <consortium name="The Broad Institute Genomics Platform"/>
            <consortium name="The Broad Institute Genome Sequencing Center for Infectious Disease"/>
            <person name="Wu L."/>
            <person name="Ma J."/>
        </authorList>
    </citation>
    <scope>NUCLEOTIDE SEQUENCE [LARGE SCALE GENOMIC DNA]</scope>
    <source>
        <strain evidence="3">TBRC 5832</strain>
    </source>
</reference>
<keyword evidence="1" id="KW-0812">Transmembrane</keyword>
<dbReference type="Proteomes" id="UP001595867">
    <property type="component" value="Unassembled WGS sequence"/>
</dbReference>
<sequence length="169" mass="17653">MTDGRTRIPLSLPVGVLCAGMLLNAASTVWDLLHLSTSFNSGDSQNGAIAYLLEGLFAWIRLIGAAVLVPVLWVAARNAHRPGSRGAGVVGPFALLLAACGGLLFDPNDGSDPRRLGIVHGPGAPAWITVTDIVAPAMIVTGASGALFLVLAAFVTWWRTPDADPHPRR</sequence>
<organism evidence="2 3">
    <name type="scientific">Actinoplanes subglobosus</name>
    <dbReference type="NCBI Taxonomy" id="1547892"/>
    <lineage>
        <taxon>Bacteria</taxon>
        <taxon>Bacillati</taxon>
        <taxon>Actinomycetota</taxon>
        <taxon>Actinomycetes</taxon>
        <taxon>Micromonosporales</taxon>
        <taxon>Micromonosporaceae</taxon>
        <taxon>Actinoplanes</taxon>
    </lineage>
</organism>
<feature type="transmembrane region" description="Helical" evidence="1">
    <location>
        <begin position="49"/>
        <end position="75"/>
    </location>
</feature>
<feature type="transmembrane region" description="Helical" evidence="1">
    <location>
        <begin position="133"/>
        <end position="158"/>
    </location>
</feature>
<feature type="transmembrane region" description="Helical" evidence="1">
    <location>
        <begin position="87"/>
        <end position="105"/>
    </location>
</feature>
<gene>
    <name evidence="2" type="ORF">ACFO0C_28900</name>
</gene>
<keyword evidence="1" id="KW-1133">Transmembrane helix</keyword>
<evidence type="ECO:0000256" key="1">
    <source>
        <dbReference type="SAM" id="Phobius"/>
    </source>
</evidence>
<protein>
    <recommendedName>
        <fullName evidence="4">Cell division protein FtsK</fullName>
    </recommendedName>
</protein>
<dbReference type="EMBL" id="JBHSBL010000019">
    <property type="protein sequence ID" value="MFC4068969.1"/>
    <property type="molecule type" value="Genomic_DNA"/>
</dbReference>
<accession>A0ABV8IXF6</accession>
<comment type="caution">
    <text evidence="2">The sequence shown here is derived from an EMBL/GenBank/DDBJ whole genome shotgun (WGS) entry which is preliminary data.</text>
</comment>